<feature type="transmembrane region" description="Helical" evidence="1">
    <location>
        <begin position="101"/>
        <end position="119"/>
    </location>
</feature>
<keyword evidence="3" id="KW-1185">Reference proteome</keyword>
<dbReference type="NCBIfam" id="NF041646">
    <property type="entry name" value="VC0807_fam"/>
    <property type="match status" value="1"/>
</dbReference>
<evidence type="ECO:0000256" key="1">
    <source>
        <dbReference type="SAM" id="Phobius"/>
    </source>
</evidence>
<dbReference type="EMBL" id="CP058560">
    <property type="protein sequence ID" value="QUH23968.1"/>
    <property type="molecule type" value="Genomic_DNA"/>
</dbReference>
<proteinExistence type="predicted"/>
<name>A0A8T8K5U2_9EURY</name>
<dbReference type="Proteomes" id="UP000681041">
    <property type="component" value="Chromosome"/>
</dbReference>
<feature type="transmembrane region" description="Helical" evidence="1">
    <location>
        <begin position="48"/>
        <end position="70"/>
    </location>
</feature>
<evidence type="ECO:0000313" key="3">
    <source>
        <dbReference type="Proteomes" id="UP000681041"/>
    </source>
</evidence>
<sequence length="250" mass="27867">MLESGEMISLKLKEEEDNLSSRNPLADIILGVVIPSIILMKLSGPDMLGYYLALFMALGFPLGLGMYRYLKTRKMNLFAILGFSSVILTGILGLFGASALYFAFKEALIPTIFALAFLISMKTKKPLIISLFLNEKLLNVNLIEEKVYEKSLYRKFNNIVLCTNLFFVASFSLSAILNFVLAVIILQSPPQSAAFLEELGRMNFISFPVIMVPVVVISILAVIYFYVATSNLLEVSMDDITKKNKKNKSS</sequence>
<dbReference type="RefSeq" id="WP_211532925.1">
    <property type="nucleotide sequence ID" value="NZ_CP058560.1"/>
</dbReference>
<protein>
    <submittedName>
        <fullName evidence="2">MFS transporter</fullName>
    </submittedName>
</protein>
<feature type="transmembrane region" description="Helical" evidence="1">
    <location>
        <begin position="77"/>
        <end position="95"/>
    </location>
</feature>
<dbReference type="AlphaFoldDB" id="A0A8T8K5U2"/>
<evidence type="ECO:0000313" key="2">
    <source>
        <dbReference type="EMBL" id="QUH23968.1"/>
    </source>
</evidence>
<feature type="transmembrane region" description="Helical" evidence="1">
    <location>
        <begin position="159"/>
        <end position="185"/>
    </location>
</feature>
<keyword evidence="1" id="KW-0472">Membrane</keyword>
<reference evidence="2" key="1">
    <citation type="submission" date="2020-07" db="EMBL/GenBank/DDBJ databases">
        <title>Methanobacterium. sp. MethCan genome.</title>
        <authorList>
            <person name="Postec A."/>
            <person name="Quemeneur M."/>
        </authorList>
    </citation>
    <scope>NUCLEOTIDE SEQUENCE</scope>
    <source>
        <strain evidence="2">MethCAN</strain>
    </source>
</reference>
<keyword evidence="1" id="KW-1133">Transmembrane helix</keyword>
<accession>A0A8T8K5U2</accession>
<dbReference type="KEGG" id="meme:HYG87_09465"/>
<dbReference type="GeneID" id="64820992"/>
<feature type="transmembrane region" description="Helical" evidence="1">
    <location>
        <begin position="205"/>
        <end position="227"/>
    </location>
</feature>
<gene>
    <name evidence="2" type="ORF">HYG87_09465</name>
</gene>
<organism evidence="2 3">
    <name type="scientific">Methanobacterium alkalithermotolerans</name>
    <dbReference type="NCBI Taxonomy" id="2731220"/>
    <lineage>
        <taxon>Archaea</taxon>
        <taxon>Methanobacteriati</taxon>
        <taxon>Methanobacteriota</taxon>
        <taxon>Methanomada group</taxon>
        <taxon>Methanobacteria</taxon>
        <taxon>Methanobacteriales</taxon>
        <taxon>Methanobacteriaceae</taxon>
        <taxon>Methanobacterium</taxon>
    </lineage>
</organism>
<keyword evidence="1" id="KW-0812">Transmembrane</keyword>